<feature type="domain" description="Rhodanese" evidence="2">
    <location>
        <begin position="24"/>
        <end position="114"/>
    </location>
</feature>
<sequence length="114" mass="11841">MSFLSRLMGGSSNAMSPSDYVADHDADAPLLDVRTPGEYAGGHLKGSVNVDVMAPDFQQKIEAMNLPASGPVYLYCRSGNRSGQAAKALQQMGHEGATNIGGFEPLAKAGAEVA</sequence>
<dbReference type="InterPro" id="IPR052367">
    <property type="entry name" value="Thiosulfate_ST/Rhodanese-like"/>
</dbReference>
<dbReference type="PROSITE" id="PS50206">
    <property type="entry name" value="RHODANESE_3"/>
    <property type="match status" value="1"/>
</dbReference>
<dbReference type="PANTHER" id="PTHR45431:SF3">
    <property type="entry name" value="RHODANESE-LIKE DOMAIN-CONTAINING PROTEIN 15, CHLOROPLASTIC"/>
    <property type="match status" value="1"/>
</dbReference>
<accession>A0A259TV66</accession>
<dbReference type="SMART" id="SM00450">
    <property type="entry name" value="RHOD"/>
    <property type="match status" value="1"/>
</dbReference>
<dbReference type="CDD" id="cd00158">
    <property type="entry name" value="RHOD"/>
    <property type="match status" value="1"/>
</dbReference>
<organism evidence="3 4">
    <name type="scientific">Rubricoccus marinus</name>
    <dbReference type="NCBI Taxonomy" id="716817"/>
    <lineage>
        <taxon>Bacteria</taxon>
        <taxon>Pseudomonadati</taxon>
        <taxon>Rhodothermota</taxon>
        <taxon>Rhodothermia</taxon>
        <taxon>Rhodothermales</taxon>
        <taxon>Rubricoccaceae</taxon>
        <taxon>Rubricoccus</taxon>
    </lineage>
</organism>
<dbReference type="EMBL" id="MQWB01000001">
    <property type="protein sequence ID" value="OZC01655.1"/>
    <property type="molecule type" value="Genomic_DNA"/>
</dbReference>
<proteinExistence type="predicted"/>
<dbReference type="PANTHER" id="PTHR45431">
    <property type="entry name" value="RHODANESE-LIKE DOMAIN-CONTAINING PROTEIN 15, CHLOROPLASTIC"/>
    <property type="match status" value="1"/>
</dbReference>
<dbReference type="Pfam" id="PF00581">
    <property type="entry name" value="Rhodanese"/>
    <property type="match status" value="1"/>
</dbReference>
<dbReference type="InParanoid" id="A0A259TV66"/>
<dbReference type="OrthoDB" id="9808735at2"/>
<dbReference type="InterPro" id="IPR036873">
    <property type="entry name" value="Rhodanese-like_dom_sf"/>
</dbReference>
<keyword evidence="4" id="KW-1185">Reference proteome</keyword>
<comment type="caution">
    <text evidence="3">The sequence shown here is derived from an EMBL/GenBank/DDBJ whole genome shotgun (WGS) entry which is preliminary data.</text>
</comment>
<dbReference type="FunCoup" id="A0A259TV66">
    <property type="interactions" value="35"/>
</dbReference>
<reference evidence="3 4" key="1">
    <citation type="submission" date="2016-11" db="EMBL/GenBank/DDBJ databases">
        <title>Study of marine rhodopsin-containing bacteria.</title>
        <authorList>
            <person name="Yoshizawa S."/>
            <person name="Kumagai Y."/>
            <person name="Kogure K."/>
        </authorList>
    </citation>
    <scope>NUCLEOTIDE SEQUENCE [LARGE SCALE GENOMIC DNA]</scope>
    <source>
        <strain evidence="3 4">SG-29</strain>
    </source>
</reference>
<evidence type="ECO:0000259" key="2">
    <source>
        <dbReference type="PROSITE" id="PS50206"/>
    </source>
</evidence>
<evidence type="ECO:0000256" key="1">
    <source>
        <dbReference type="SAM" id="MobiDB-lite"/>
    </source>
</evidence>
<gene>
    <name evidence="3" type="ORF">BSZ36_00850</name>
</gene>
<evidence type="ECO:0000313" key="3">
    <source>
        <dbReference type="EMBL" id="OZC01655.1"/>
    </source>
</evidence>
<dbReference type="Proteomes" id="UP000216446">
    <property type="component" value="Unassembled WGS sequence"/>
</dbReference>
<protein>
    <recommendedName>
        <fullName evidence="2">Rhodanese domain-containing protein</fullName>
    </recommendedName>
</protein>
<dbReference type="Gene3D" id="3.40.250.10">
    <property type="entry name" value="Rhodanese-like domain"/>
    <property type="match status" value="1"/>
</dbReference>
<feature type="region of interest" description="Disordered" evidence="1">
    <location>
        <begin position="1"/>
        <end position="20"/>
    </location>
</feature>
<dbReference type="AlphaFoldDB" id="A0A259TV66"/>
<name>A0A259TV66_9BACT</name>
<dbReference type="SUPFAM" id="SSF52821">
    <property type="entry name" value="Rhodanese/Cell cycle control phosphatase"/>
    <property type="match status" value="1"/>
</dbReference>
<dbReference type="RefSeq" id="WP_094545275.1">
    <property type="nucleotide sequence ID" value="NZ_MQWB01000001.1"/>
</dbReference>
<evidence type="ECO:0000313" key="4">
    <source>
        <dbReference type="Proteomes" id="UP000216446"/>
    </source>
</evidence>
<dbReference type="InterPro" id="IPR001763">
    <property type="entry name" value="Rhodanese-like_dom"/>
</dbReference>